<dbReference type="EMBL" id="JAJSOF020000033">
    <property type="protein sequence ID" value="KAJ4429946.1"/>
    <property type="molecule type" value="Genomic_DNA"/>
</dbReference>
<keyword evidence="2" id="KW-1185">Reference proteome</keyword>
<accession>A0ABQ8S7S2</accession>
<organism evidence="1 2">
    <name type="scientific">Periplaneta americana</name>
    <name type="common">American cockroach</name>
    <name type="synonym">Blatta americana</name>
    <dbReference type="NCBI Taxonomy" id="6978"/>
    <lineage>
        <taxon>Eukaryota</taxon>
        <taxon>Metazoa</taxon>
        <taxon>Ecdysozoa</taxon>
        <taxon>Arthropoda</taxon>
        <taxon>Hexapoda</taxon>
        <taxon>Insecta</taxon>
        <taxon>Pterygota</taxon>
        <taxon>Neoptera</taxon>
        <taxon>Polyneoptera</taxon>
        <taxon>Dictyoptera</taxon>
        <taxon>Blattodea</taxon>
        <taxon>Blattoidea</taxon>
        <taxon>Blattidae</taxon>
        <taxon>Blattinae</taxon>
        <taxon>Periplaneta</taxon>
    </lineage>
</organism>
<protein>
    <submittedName>
        <fullName evidence="1">Uncharacterized protein</fullName>
    </submittedName>
</protein>
<evidence type="ECO:0000313" key="1">
    <source>
        <dbReference type="EMBL" id="KAJ4429946.1"/>
    </source>
</evidence>
<gene>
    <name evidence="1" type="ORF">ANN_22150</name>
</gene>
<sequence length="165" mass="19583">MASRTRGLEELCWYRAARVNDIGRIERWRVGRSERGDVIFLRVQTRRYTVPTLTSLPGRILPFASLRSNCNRSVERIAWGVYHGDFFFKTNNSVLTQSRFRQHFNVDQHRSVPSRYTQNDFFRVKTYLLRVKEDNLSPKFRNDFNLMPLFNEGLVHRIPMPDTQG</sequence>
<dbReference type="Proteomes" id="UP001148838">
    <property type="component" value="Unassembled WGS sequence"/>
</dbReference>
<proteinExistence type="predicted"/>
<reference evidence="1 2" key="1">
    <citation type="journal article" date="2022" name="Allergy">
        <title>Genome assembly and annotation of Periplaneta americana reveal a comprehensive cockroach allergen profile.</title>
        <authorList>
            <person name="Wang L."/>
            <person name="Xiong Q."/>
            <person name="Saelim N."/>
            <person name="Wang L."/>
            <person name="Nong W."/>
            <person name="Wan A.T."/>
            <person name="Shi M."/>
            <person name="Liu X."/>
            <person name="Cao Q."/>
            <person name="Hui J.H.L."/>
            <person name="Sookrung N."/>
            <person name="Leung T.F."/>
            <person name="Tungtrongchitr A."/>
            <person name="Tsui S.K.W."/>
        </authorList>
    </citation>
    <scope>NUCLEOTIDE SEQUENCE [LARGE SCALE GENOMIC DNA]</scope>
    <source>
        <strain evidence="1">PWHHKU_190912</strain>
    </source>
</reference>
<comment type="caution">
    <text evidence="1">The sequence shown here is derived from an EMBL/GenBank/DDBJ whole genome shotgun (WGS) entry which is preliminary data.</text>
</comment>
<evidence type="ECO:0000313" key="2">
    <source>
        <dbReference type="Proteomes" id="UP001148838"/>
    </source>
</evidence>
<name>A0ABQ8S7S2_PERAM</name>